<evidence type="ECO:0000256" key="1">
    <source>
        <dbReference type="SAM" id="MobiDB-lite"/>
    </source>
</evidence>
<dbReference type="EMBL" id="JAVREM010000032">
    <property type="protein sequence ID" value="MDT0320997.1"/>
    <property type="molecule type" value="Genomic_DNA"/>
</dbReference>
<comment type="caution">
    <text evidence="3">The sequence shown here is derived from an EMBL/GenBank/DDBJ whole genome shotgun (WGS) entry which is preliminary data.</text>
</comment>
<dbReference type="Proteomes" id="UP001183420">
    <property type="component" value="Unassembled WGS sequence"/>
</dbReference>
<evidence type="ECO:0000313" key="3">
    <source>
        <dbReference type="EMBL" id="MDT0320997.1"/>
    </source>
</evidence>
<accession>A0ABU2LUZ5</accession>
<evidence type="ECO:0000256" key="2">
    <source>
        <dbReference type="SAM" id="Phobius"/>
    </source>
</evidence>
<dbReference type="InterPro" id="IPR025339">
    <property type="entry name" value="DUF4245"/>
</dbReference>
<organism evidence="3 4">
    <name type="scientific">Streptomyces millisiae</name>
    <dbReference type="NCBI Taxonomy" id="3075542"/>
    <lineage>
        <taxon>Bacteria</taxon>
        <taxon>Bacillati</taxon>
        <taxon>Actinomycetota</taxon>
        <taxon>Actinomycetes</taxon>
        <taxon>Kitasatosporales</taxon>
        <taxon>Streptomycetaceae</taxon>
        <taxon>Streptomyces</taxon>
    </lineage>
</organism>
<dbReference type="Pfam" id="PF14030">
    <property type="entry name" value="DUF4245"/>
    <property type="match status" value="1"/>
</dbReference>
<feature type="compositionally biased region" description="Low complexity" evidence="1">
    <location>
        <begin position="1"/>
        <end position="19"/>
    </location>
</feature>
<sequence length="207" mass="22681">MASETTETARQAETASEAEPAGERPAARSRQRLRLQTIRNMVLSMAIICLGAFAMYFFIPHDESIDPVREVEYDVAASTAARVAPYELLAPEGLPEDWRATSVRYEPQGEFGATWRLGMMNPEDEYVALAQSDAVVGGPEPFLASVTQNAEDTGETVSAAGRDWARYEGDRYDALVLQEPEVTTVVFGTAATDRLVAFAEALEVRAR</sequence>
<keyword evidence="2" id="KW-0472">Membrane</keyword>
<keyword evidence="2" id="KW-0812">Transmembrane</keyword>
<name>A0ABU2LUZ5_9ACTN</name>
<proteinExistence type="predicted"/>
<feature type="region of interest" description="Disordered" evidence="1">
    <location>
        <begin position="1"/>
        <end position="29"/>
    </location>
</feature>
<evidence type="ECO:0000313" key="4">
    <source>
        <dbReference type="Proteomes" id="UP001183420"/>
    </source>
</evidence>
<protein>
    <submittedName>
        <fullName evidence="3">DUF4245 domain-containing protein</fullName>
    </submittedName>
</protein>
<keyword evidence="2" id="KW-1133">Transmembrane helix</keyword>
<dbReference type="RefSeq" id="WP_311601186.1">
    <property type="nucleotide sequence ID" value="NZ_JAVREM010000032.1"/>
</dbReference>
<reference evidence="4" key="1">
    <citation type="submission" date="2023-07" db="EMBL/GenBank/DDBJ databases">
        <title>30 novel species of actinomycetes from the DSMZ collection.</title>
        <authorList>
            <person name="Nouioui I."/>
        </authorList>
    </citation>
    <scope>NUCLEOTIDE SEQUENCE [LARGE SCALE GENOMIC DNA]</scope>
    <source>
        <strain evidence="4">DSM 44918</strain>
    </source>
</reference>
<keyword evidence="4" id="KW-1185">Reference proteome</keyword>
<gene>
    <name evidence="3" type="ORF">RNC47_21935</name>
</gene>
<feature type="transmembrane region" description="Helical" evidence="2">
    <location>
        <begin position="38"/>
        <end position="59"/>
    </location>
</feature>